<dbReference type="InterPro" id="IPR011266">
    <property type="entry name" value="Adhesin_Fg-bd_dom_2"/>
</dbReference>
<feature type="domain" description="Gram-positive cocci surface proteins LPxTG" evidence="8">
    <location>
        <begin position="1058"/>
        <end position="1092"/>
    </location>
</feature>
<dbReference type="EMBL" id="PZBZ01000043">
    <property type="protein sequence ID" value="PTG12927.1"/>
    <property type="molecule type" value="Genomic_DNA"/>
</dbReference>
<proteinExistence type="predicted"/>
<keyword evidence="3" id="KW-0964">Secreted</keyword>
<dbReference type="Pfam" id="PF00746">
    <property type="entry name" value="Gram_pos_anchor"/>
    <property type="match status" value="1"/>
</dbReference>
<evidence type="ECO:0000256" key="4">
    <source>
        <dbReference type="ARBA" id="ARBA00022729"/>
    </source>
</evidence>
<dbReference type="NCBIfam" id="TIGR01168">
    <property type="entry name" value="YSIRK_signal"/>
    <property type="match status" value="1"/>
</dbReference>
<feature type="compositionally biased region" description="Low complexity" evidence="6">
    <location>
        <begin position="166"/>
        <end position="179"/>
    </location>
</feature>
<evidence type="ECO:0000256" key="2">
    <source>
        <dbReference type="ARBA" id="ARBA00022512"/>
    </source>
</evidence>
<dbReference type="Proteomes" id="UP000242704">
    <property type="component" value="Unassembled WGS sequence"/>
</dbReference>
<dbReference type="Pfam" id="PF17961">
    <property type="entry name" value="Big_8"/>
    <property type="match status" value="1"/>
</dbReference>
<dbReference type="SUPFAM" id="SSF49401">
    <property type="entry name" value="Bacterial adhesins"/>
    <property type="match status" value="2"/>
</dbReference>
<feature type="compositionally biased region" description="Polar residues" evidence="6">
    <location>
        <begin position="850"/>
        <end position="868"/>
    </location>
</feature>
<keyword evidence="2" id="KW-0134">Cell wall</keyword>
<feature type="region of interest" description="Disordered" evidence="6">
    <location>
        <begin position="777"/>
        <end position="1068"/>
    </location>
</feature>
<feature type="compositionally biased region" description="Low complexity" evidence="6">
    <location>
        <begin position="124"/>
        <end position="157"/>
    </location>
</feature>
<dbReference type="InterPro" id="IPR008966">
    <property type="entry name" value="Adhesion_dom_sf"/>
</dbReference>
<feature type="compositionally biased region" description="Polar residues" evidence="6">
    <location>
        <begin position="114"/>
        <end position="123"/>
    </location>
</feature>
<evidence type="ECO:0000313" key="10">
    <source>
        <dbReference type="Proteomes" id="UP000242704"/>
    </source>
</evidence>
<dbReference type="InterPro" id="IPR011252">
    <property type="entry name" value="Fibrogen-bd_dom1"/>
</dbReference>
<organism evidence="9 10">
    <name type="scientific">Staphylococcus chromogenes</name>
    <name type="common">Staphylococcus hyicus subsp. chromogenes</name>
    <dbReference type="NCBI Taxonomy" id="46126"/>
    <lineage>
        <taxon>Bacteria</taxon>
        <taxon>Bacillati</taxon>
        <taxon>Bacillota</taxon>
        <taxon>Bacilli</taxon>
        <taxon>Bacillales</taxon>
        <taxon>Staphylococcaceae</taxon>
        <taxon>Staphylococcus</taxon>
    </lineage>
</organism>
<feature type="transmembrane region" description="Helical" evidence="7">
    <location>
        <begin position="1067"/>
        <end position="1084"/>
    </location>
</feature>
<dbReference type="GO" id="GO:0007155">
    <property type="term" value="P:cell adhesion"/>
    <property type="evidence" value="ECO:0007669"/>
    <property type="project" value="InterPro"/>
</dbReference>
<evidence type="ECO:0000259" key="8">
    <source>
        <dbReference type="PROSITE" id="PS50847"/>
    </source>
</evidence>
<evidence type="ECO:0000256" key="5">
    <source>
        <dbReference type="ARBA" id="ARBA00023088"/>
    </source>
</evidence>
<sequence>MEEHILKKKIKQKHAIRKYKAGASSVLLGLFVFLGLMTEEKAKAAEIIPGQSEMTKKKNEGATNNETTGSTNSSSSMTTTDAVTTTEESSSNVNELATEAENNKPVPSEDRVEANSTIDAQVYTNTNDSNITNTQTNTNETSTEIKPTNQTTTSYTTQDIPHQRITPSQSSASATPQSSDMSQQKIVPTPEDTFSSSQTSADKIQQTALDNTSLTTPETTQSHSTTSISTGNDITQNVQIIKSEIEGKDTVNPHNAERVTLKYDWQFPNGMKEGDYFDFSISNNVNTHGISSTRKLPELKNGSVVMATGQLLDEHNIRYTFTDYIDNKVNVVGSLSLNLFIDPKEVTTEGKQTITSQLNGKATTKDVNIAYLNGINNRGLNINGSIEYINKETNTFKHIAYVNPIKNTIQNPIINGNVTSGIPTTGQPTVKVFEYIGQSPLNQSVYADTSDTQNFKDVTSTLTDKLSITNGSYTLAMNQLDKTYIITYEGQYMSEANELNFLTQFAGYPSTYPYYYTTVKWENGVVFYKNNGTGQGTDQPLLESNLISFTEDSGDGVIRGQYEGPMVEVEEDEYNETFDSQPDDVTGFNPNIIEEHEDSAPIDFEEDTGTEEITGAYNGAMEFEEESNYIDFIEDTTQEGMSGSNTNEVTEEIEENNLVEYEEETTPEGMSGSNTNEVIEEVEENNLVEYEEDTTPEGMSGSNTDEVTEEIEENNLVEYEEETTPEGMSGSNTNEVIEEVEENKLVEYEEDTTPEGMSGSNTDEVTEEIEENNLVEYEEDTTPKGMSGSNTGEATEEVEENNLVETERTLEPKEDTPRGGAPTIKLDFNSKMNHFNAPKTNKDAYETPSELENNQNQPLLKEQTSPQNEDSKITEENELTEIVPENPIVEEDTENKINHSIIEEDTENKLNHSIGEENETPSESNINDAYVDSNKNQDRNTKTKRNQNKLEKIPQNEINQNHQPKETIISENQPEIDENNDSKKTNTTTSTSQDAPKKVKSVNPINNVANNSYNAEHDSKYTYTKVSKEMNTQANEDRFGLEEKEKTSQNTTQDKKELPETGNTSKPTGLIAFFMALTGLILVFRKRKKEDK</sequence>
<dbReference type="InterPro" id="IPR019931">
    <property type="entry name" value="LPXTG_anchor"/>
</dbReference>
<feature type="compositionally biased region" description="Low complexity" evidence="6">
    <location>
        <begin position="215"/>
        <end position="230"/>
    </location>
</feature>
<name>A0AAE5W7E2_STACR</name>
<reference evidence="9 10" key="1">
    <citation type="journal article" date="2016" name="Front. Microbiol.">
        <title>Comprehensive Phylogenetic Analysis of Bovine Non-aureus Staphylococci Species Based on Whole-Genome Sequencing.</title>
        <authorList>
            <person name="Naushad S."/>
            <person name="Barkema H.W."/>
            <person name="Luby C."/>
            <person name="Condas L.A."/>
            <person name="Nobrega D.B."/>
            <person name="Carson D.A."/>
            <person name="De Buck J."/>
        </authorList>
    </citation>
    <scope>NUCLEOTIDE SEQUENCE [LARGE SCALE GENOMIC DNA]</scope>
    <source>
        <strain evidence="9 10">SNUC 505</strain>
    </source>
</reference>
<feature type="compositionally biased region" description="Polar residues" evidence="6">
    <location>
        <begin position="180"/>
        <end position="214"/>
    </location>
</feature>
<keyword evidence="5" id="KW-0572">Peptidoglycan-anchor</keyword>
<evidence type="ECO:0000256" key="6">
    <source>
        <dbReference type="SAM" id="MobiDB-lite"/>
    </source>
</evidence>
<comment type="caution">
    <text evidence="9">The sequence shown here is derived from an EMBL/GenBank/DDBJ whole genome shotgun (WGS) entry which is preliminary data.</text>
</comment>
<gene>
    <name evidence="9" type="ORF">BU653_08340</name>
</gene>
<feature type="compositionally biased region" description="Low complexity" evidence="6">
    <location>
        <begin position="61"/>
        <end position="91"/>
    </location>
</feature>
<feature type="region of interest" description="Disordered" evidence="6">
    <location>
        <begin position="53"/>
        <end position="231"/>
    </location>
</feature>
<dbReference type="Gene3D" id="2.60.40.1290">
    <property type="match status" value="1"/>
</dbReference>
<keyword evidence="4" id="KW-0732">Signal</keyword>
<comment type="subcellular location">
    <subcellularLocation>
        <location evidence="1">Secreted</location>
        <location evidence="1">Cell wall</location>
        <topology evidence="1">Peptidoglycan-anchor</topology>
    </subcellularLocation>
</comment>
<evidence type="ECO:0000256" key="1">
    <source>
        <dbReference type="ARBA" id="ARBA00004168"/>
    </source>
</evidence>
<dbReference type="Pfam" id="PF04650">
    <property type="entry name" value="YSIRK_signal"/>
    <property type="match status" value="1"/>
</dbReference>
<evidence type="ECO:0000256" key="7">
    <source>
        <dbReference type="SAM" id="Phobius"/>
    </source>
</evidence>
<feature type="compositionally biased region" description="Polar residues" evidence="6">
    <location>
        <begin position="1003"/>
        <end position="1014"/>
    </location>
</feature>
<evidence type="ECO:0000256" key="3">
    <source>
        <dbReference type="ARBA" id="ARBA00022525"/>
    </source>
</evidence>
<dbReference type="AlphaFoldDB" id="A0AAE5W7E2"/>
<feature type="compositionally biased region" description="Polar residues" evidence="6">
    <location>
        <begin position="1021"/>
        <end position="1034"/>
    </location>
</feature>
<dbReference type="InterPro" id="IPR005877">
    <property type="entry name" value="YSIRK_signal_dom"/>
</dbReference>
<feature type="compositionally biased region" description="Basic and acidic residues" evidence="6">
    <location>
        <begin position="1035"/>
        <end position="1059"/>
    </location>
</feature>
<protein>
    <recommendedName>
        <fullName evidence="8">Gram-positive cocci surface proteins LPxTG domain-containing protein</fullName>
    </recommendedName>
</protein>
<accession>A0AAE5W7E2</accession>
<dbReference type="Gene3D" id="2.60.40.1280">
    <property type="match status" value="1"/>
</dbReference>
<evidence type="ECO:0000313" key="9">
    <source>
        <dbReference type="EMBL" id="PTG12927.1"/>
    </source>
</evidence>
<dbReference type="NCBIfam" id="TIGR01167">
    <property type="entry name" value="LPXTG_anchor"/>
    <property type="match status" value="1"/>
</dbReference>
<dbReference type="InterPro" id="IPR041171">
    <property type="entry name" value="SDR_Ig"/>
</dbReference>
<dbReference type="PROSITE" id="PS50847">
    <property type="entry name" value="GRAM_POS_ANCHORING"/>
    <property type="match status" value="1"/>
</dbReference>
<feature type="compositionally biased region" description="Basic and acidic residues" evidence="6">
    <location>
        <begin position="805"/>
        <end position="817"/>
    </location>
</feature>
<keyword evidence="7" id="KW-1133">Transmembrane helix</keyword>
<keyword evidence="7" id="KW-0472">Membrane</keyword>
<dbReference type="Pfam" id="PF10425">
    <property type="entry name" value="SdrG_C_C"/>
    <property type="match status" value="1"/>
</dbReference>
<keyword evidence="7" id="KW-0812">Transmembrane</keyword>